<organism evidence="4 5">
    <name type="scientific">Pseudoneurospora amorphoporcata</name>
    <dbReference type="NCBI Taxonomy" id="241081"/>
    <lineage>
        <taxon>Eukaryota</taxon>
        <taxon>Fungi</taxon>
        <taxon>Dikarya</taxon>
        <taxon>Ascomycota</taxon>
        <taxon>Pezizomycotina</taxon>
        <taxon>Sordariomycetes</taxon>
        <taxon>Sordariomycetidae</taxon>
        <taxon>Sordariales</taxon>
        <taxon>Sordariaceae</taxon>
        <taxon>Pseudoneurospora</taxon>
    </lineage>
</organism>
<comment type="caution">
    <text evidence="4">The sequence shown here is derived from an EMBL/GenBank/DDBJ whole genome shotgun (WGS) entry which is preliminary data.</text>
</comment>
<dbReference type="InterPro" id="IPR056884">
    <property type="entry name" value="NPHP3-like_N"/>
</dbReference>
<feature type="compositionally biased region" description="Polar residues" evidence="2">
    <location>
        <begin position="949"/>
        <end position="963"/>
    </location>
</feature>
<evidence type="ECO:0000259" key="3">
    <source>
        <dbReference type="Pfam" id="PF24883"/>
    </source>
</evidence>
<feature type="domain" description="Nephrocystin 3-like N-terminal" evidence="3">
    <location>
        <begin position="289"/>
        <end position="465"/>
    </location>
</feature>
<keyword evidence="5" id="KW-1185">Reference proteome</keyword>
<reference evidence="4" key="1">
    <citation type="journal article" date="2023" name="Mol. Phylogenet. Evol.">
        <title>Genome-scale phylogeny and comparative genomics of the fungal order Sordariales.</title>
        <authorList>
            <person name="Hensen N."/>
            <person name="Bonometti L."/>
            <person name="Westerberg I."/>
            <person name="Brannstrom I.O."/>
            <person name="Guillou S."/>
            <person name="Cros-Aarteil S."/>
            <person name="Calhoun S."/>
            <person name="Haridas S."/>
            <person name="Kuo A."/>
            <person name="Mondo S."/>
            <person name="Pangilinan J."/>
            <person name="Riley R."/>
            <person name="LaButti K."/>
            <person name="Andreopoulos B."/>
            <person name="Lipzen A."/>
            <person name="Chen C."/>
            <person name="Yan M."/>
            <person name="Daum C."/>
            <person name="Ng V."/>
            <person name="Clum A."/>
            <person name="Steindorff A."/>
            <person name="Ohm R.A."/>
            <person name="Martin F."/>
            <person name="Silar P."/>
            <person name="Natvig D.O."/>
            <person name="Lalanne C."/>
            <person name="Gautier V."/>
            <person name="Ament-Velasquez S.L."/>
            <person name="Kruys A."/>
            <person name="Hutchinson M.I."/>
            <person name="Powell A.J."/>
            <person name="Barry K."/>
            <person name="Miller A.N."/>
            <person name="Grigoriev I.V."/>
            <person name="Debuchy R."/>
            <person name="Gladieux P."/>
            <person name="Hiltunen Thoren M."/>
            <person name="Johannesson H."/>
        </authorList>
    </citation>
    <scope>NUCLEOTIDE SEQUENCE</scope>
    <source>
        <strain evidence="4">CBS 626.80</strain>
    </source>
</reference>
<name>A0AAN6SE98_9PEZI</name>
<dbReference type="SUPFAM" id="SSF52540">
    <property type="entry name" value="P-loop containing nucleoside triphosphate hydrolases"/>
    <property type="match status" value="1"/>
</dbReference>
<dbReference type="Pfam" id="PF24883">
    <property type="entry name" value="NPHP3_N"/>
    <property type="match status" value="1"/>
</dbReference>
<protein>
    <recommendedName>
        <fullName evidence="3">Nephrocystin 3-like N-terminal domain-containing protein</fullName>
    </recommendedName>
</protein>
<gene>
    <name evidence="4" type="ORF">QBC32DRAFT_376216</name>
</gene>
<reference evidence="4" key="2">
    <citation type="submission" date="2023-06" db="EMBL/GenBank/DDBJ databases">
        <authorList>
            <consortium name="Lawrence Berkeley National Laboratory"/>
            <person name="Mondo S.J."/>
            <person name="Hensen N."/>
            <person name="Bonometti L."/>
            <person name="Westerberg I."/>
            <person name="Brannstrom I.O."/>
            <person name="Guillou S."/>
            <person name="Cros-Aarteil S."/>
            <person name="Calhoun S."/>
            <person name="Haridas S."/>
            <person name="Kuo A."/>
            <person name="Pangilinan J."/>
            <person name="Riley R."/>
            <person name="Labutti K."/>
            <person name="Andreopoulos B."/>
            <person name="Lipzen A."/>
            <person name="Chen C."/>
            <person name="Yanf M."/>
            <person name="Daum C."/>
            <person name="Ng V."/>
            <person name="Clum A."/>
            <person name="Steindorff A."/>
            <person name="Ohm R."/>
            <person name="Martin F."/>
            <person name="Silar P."/>
            <person name="Natvig D."/>
            <person name="Lalanne C."/>
            <person name="Gautier V."/>
            <person name="Ament-Velasquez S.L."/>
            <person name="Kruys A."/>
            <person name="Hutchinson M.I."/>
            <person name="Powell A.J."/>
            <person name="Barry K."/>
            <person name="Miller A.N."/>
            <person name="Grigoriev I.V."/>
            <person name="Debuchy R."/>
            <person name="Gladieux P."/>
            <person name="Thoren M.H."/>
            <person name="Johannesson H."/>
        </authorList>
    </citation>
    <scope>NUCLEOTIDE SEQUENCE</scope>
    <source>
        <strain evidence="4">CBS 626.80</strain>
    </source>
</reference>
<evidence type="ECO:0000256" key="2">
    <source>
        <dbReference type="SAM" id="MobiDB-lite"/>
    </source>
</evidence>
<dbReference type="EMBL" id="MU859177">
    <property type="protein sequence ID" value="KAK3950449.1"/>
    <property type="molecule type" value="Genomic_DNA"/>
</dbReference>
<feature type="region of interest" description="Disordered" evidence="2">
    <location>
        <begin position="949"/>
        <end position="991"/>
    </location>
</feature>
<dbReference type="PANTHER" id="PTHR10039:SF5">
    <property type="entry name" value="NACHT DOMAIN-CONTAINING PROTEIN"/>
    <property type="match status" value="1"/>
</dbReference>
<dbReference type="AlphaFoldDB" id="A0AAN6SE98"/>
<keyword evidence="1" id="KW-0677">Repeat</keyword>
<evidence type="ECO:0000313" key="5">
    <source>
        <dbReference type="Proteomes" id="UP001303222"/>
    </source>
</evidence>
<dbReference type="InterPro" id="IPR027417">
    <property type="entry name" value="P-loop_NTPase"/>
</dbReference>
<sequence length="991" mass="111993">MDPLSILSIAASVVQFVDFGSRVLQETINAKKNASGTVIARVVTLGKISGEVTTLTQAISEKTARLSKSGHSRSIIEMSLIEQCRRCSEMSGEVLQGVRKLTGRGVEMVDFNSERDDKQCKWTERTKLGSFRAALRLIWESKKIEEIEETMKQIKSDLMFAMITHMWEQSLSGSDALNSAQPVSNQAINARQFLAQQLSSTDAQEAFRSLIPQSAESKPDEKDFETTPDKLPSLPWVTDTACIHALLSSLRFGCLGTRAKAITTAYQSTFEWIYGKSTGPTDGPQHTCPDFAGWLENDPESVYWITGKPGSGKSTMMKYLVENSRTTSHLKKWSDYTPVHIIWFYSWNAGDDSMQKSQEGLLRTLLYQILEAAPQLASQILPARWAVLKLFGSKARRHLPSWTWRELFDSIMALDLETVSRSSKLAIFIDGLDEFEGDDRDHEALIGVVKKFHSCSGIKVCVSSRPWNTFRDAFHDCPQLRMETLTQTDMTLFVNGSFNRSPAFRDLYSTSPNEASELMSTVIDKAKGVFLWVSIVTNVIIEGLRDGERIESLRRKIDELPSDLGRLYTSLWRGIKPEYKPDGARLLVLFETFHQGFKFVGPKGLTAERLWLADGDSPVPNAQRIIRQIVQNLERRLASRTRNILEVSPSGVVDYLHRTARDWIHNKEYDAWRDITQWQPVDFDPHLGLLIATAATAADPKAWGLYNHSLVPWYRYYGKSWKLMAQCFYHASRMTVHSPVSCKKMAESLDSLAGTLITLCSTRTRECPMPFWASSSTSRPDRLYGFGDSDDIIWRLIYGAGDCTFLREFGPLIEGAKEVLQSNENQPWLDPKRNRSVRRIQDIIAFDPQERYNLLKDILQKMRESPQKAAGFEKKLRPLHKQIITDITRGRKMEFSQPVTISFQSNGGSNQEKTIPYGHAVAELLEHHGVGNPLRGWWRRKSWQWSTAGANKSQRSLTSPTTPSGDFDRSPSSDDSDIDSVHSVATTVSYG</sequence>
<dbReference type="Proteomes" id="UP001303222">
    <property type="component" value="Unassembled WGS sequence"/>
</dbReference>
<proteinExistence type="predicted"/>
<evidence type="ECO:0000256" key="1">
    <source>
        <dbReference type="ARBA" id="ARBA00022737"/>
    </source>
</evidence>
<evidence type="ECO:0000313" key="4">
    <source>
        <dbReference type="EMBL" id="KAK3950449.1"/>
    </source>
</evidence>
<dbReference type="Gene3D" id="3.40.50.300">
    <property type="entry name" value="P-loop containing nucleotide triphosphate hydrolases"/>
    <property type="match status" value="1"/>
</dbReference>
<dbReference type="PANTHER" id="PTHR10039">
    <property type="entry name" value="AMELOGENIN"/>
    <property type="match status" value="1"/>
</dbReference>
<accession>A0AAN6SE98</accession>